<protein>
    <submittedName>
        <fullName evidence="4">Cysteine synthase family protein</fullName>
        <ecNumber evidence="4">2.5.1.-</ecNumber>
    </submittedName>
</protein>
<sequence>MASVAAPQPLERGDGSLEAFYAVTAETREAADGGPSILHAIGNTPLVELRRIVPKNSARVVVKLESANPTGSMKDRLARQVIQCAVDAGELKPGGTVVEYTAGAMGISLAFVASAQGYRTHIVFSDAFSDEKRLAMLAYGAEISDVPSVNKRITTELIRAMIAKAAEISQRSGHWWADQLNNENGAEGYAGLGEEIWTQTNGEVDALVHSVGTAHSLLGTARALRRHRADLPVFAVEPFESPVLSGWPPGSHKIEGVGVGFIPPLWNRSEVDKILSVSTNDAKQMARDLAREEAIFAGTSTGANVVAALRVAAWLGPGKTVATIVVDSGLRYVSTDVFRPPG</sequence>
<accession>A0ABU4Y086</accession>
<dbReference type="RefSeq" id="WP_320288668.1">
    <property type="nucleotide sequence ID" value="NZ_JAVIIW010000020.1"/>
</dbReference>
<dbReference type="Gene3D" id="3.40.50.1100">
    <property type="match status" value="2"/>
</dbReference>
<keyword evidence="5" id="KW-1185">Reference proteome</keyword>
<dbReference type="EC" id="2.5.1.-" evidence="4"/>
<comment type="caution">
    <text evidence="4">The sequence shown here is derived from an EMBL/GenBank/DDBJ whole genome shotgun (WGS) entry which is preliminary data.</text>
</comment>
<dbReference type="Pfam" id="PF00291">
    <property type="entry name" value="PALP"/>
    <property type="match status" value="1"/>
</dbReference>
<comment type="cofactor">
    <cofactor evidence="1">
        <name>pyridoxal 5'-phosphate</name>
        <dbReference type="ChEBI" id="CHEBI:597326"/>
    </cofactor>
</comment>
<dbReference type="Proteomes" id="UP001287059">
    <property type="component" value="Unassembled WGS sequence"/>
</dbReference>
<dbReference type="SUPFAM" id="SSF53686">
    <property type="entry name" value="Tryptophan synthase beta subunit-like PLP-dependent enzymes"/>
    <property type="match status" value="1"/>
</dbReference>
<evidence type="ECO:0000313" key="5">
    <source>
        <dbReference type="Proteomes" id="UP001287059"/>
    </source>
</evidence>
<dbReference type="InterPro" id="IPR050214">
    <property type="entry name" value="Cys_Synth/Cystath_Beta-Synth"/>
</dbReference>
<dbReference type="CDD" id="cd01561">
    <property type="entry name" value="CBS_like"/>
    <property type="match status" value="1"/>
</dbReference>
<proteinExistence type="predicted"/>
<organism evidence="4 5">
    <name type="scientific">Mesorhizobium album</name>
    <dbReference type="NCBI Taxonomy" id="3072314"/>
    <lineage>
        <taxon>Bacteria</taxon>
        <taxon>Pseudomonadati</taxon>
        <taxon>Pseudomonadota</taxon>
        <taxon>Alphaproteobacteria</taxon>
        <taxon>Hyphomicrobiales</taxon>
        <taxon>Phyllobacteriaceae</taxon>
        <taxon>Mesorhizobium</taxon>
    </lineage>
</organism>
<evidence type="ECO:0000256" key="2">
    <source>
        <dbReference type="ARBA" id="ARBA00022898"/>
    </source>
</evidence>
<dbReference type="InterPro" id="IPR001926">
    <property type="entry name" value="TrpB-like_PALP"/>
</dbReference>
<gene>
    <name evidence="4" type="ORF">RFN28_18105</name>
</gene>
<feature type="domain" description="Tryptophan synthase beta chain-like PALP" evidence="3">
    <location>
        <begin position="38"/>
        <end position="325"/>
    </location>
</feature>
<evidence type="ECO:0000313" key="4">
    <source>
        <dbReference type="EMBL" id="MDX8480361.1"/>
    </source>
</evidence>
<dbReference type="PANTHER" id="PTHR10314">
    <property type="entry name" value="CYSTATHIONINE BETA-SYNTHASE"/>
    <property type="match status" value="1"/>
</dbReference>
<dbReference type="EMBL" id="JAVIIW010000020">
    <property type="protein sequence ID" value="MDX8480361.1"/>
    <property type="molecule type" value="Genomic_DNA"/>
</dbReference>
<keyword evidence="4" id="KW-0808">Transferase</keyword>
<name>A0ABU4Y086_9HYPH</name>
<dbReference type="InterPro" id="IPR001216">
    <property type="entry name" value="P-phosphate_BS"/>
</dbReference>
<evidence type="ECO:0000256" key="1">
    <source>
        <dbReference type="ARBA" id="ARBA00001933"/>
    </source>
</evidence>
<keyword evidence="2" id="KW-0663">Pyridoxal phosphate</keyword>
<dbReference type="PROSITE" id="PS00901">
    <property type="entry name" value="CYS_SYNTHASE"/>
    <property type="match status" value="1"/>
</dbReference>
<dbReference type="GO" id="GO:0016740">
    <property type="term" value="F:transferase activity"/>
    <property type="evidence" value="ECO:0007669"/>
    <property type="project" value="UniProtKB-KW"/>
</dbReference>
<evidence type="ECO:0000259" key="3">
    <source>
        <dbReference type="Pfam" id="PF00291"/>
    </source>
</evidence>
<reference evidence="4 5" key="1">
    <citation type="submission" date="2023-08" db="EMBL/GenBank/DDBJ databases">
        <title>Implementing the SeqCode for naming new Mesorhizobium species isolated from Vachellia karroo root nodules.</title>
        <authorList>
            <person name="Van Lill M."/>
        </authorList>
    </citation>
    <scope>NUCLEOTIDE SEQUENCE [LARGE SCALE GENOMIC DNA]</scope>
    <source>
        <strain evidence="4 5">VK24D</strain>
    </source>
</reference>
<dbReference type="InterPro" id="IPR036052">
    <property type="entry name" value="TrpB-like_PALP_sf"/>
</dbReference>